<dbReference type="EMBL" id="GBRH01267027">
    <property type="protein sequence ID" value="JAD30868.1"/>
    <property type="molecule type" value="Transcribed_RNA"/>
</dbReference>
<dbReference type="AlphaFoldDB" id="A0A0A8YZK5"/>
<proteinExistence type="predicted"/>
<organism evidence="1">
    <name type="scientific">Arundo donax</name>
    <name type="common">Giant reed</name>
    <name type="synonym">Donax arundinaceus</name>
    <dbReference type="NCBI Taxonomy" id="35708"/>
    <lineage>
        <taxon>Eukaryota</taxon>
        <taxon>Viridiplantae</taxon>
        <taxon>Streptophyta</taxon>
        <taxon>Embryophyta</taxon>
        <taxon>Tracheophyta</taxon>
        <taxon>Spermatophyta</taxon>
        <taxon>Magnoliopsida</taxon>
        <taxon>Liliopsida</taxon>
        <taxon>Poales</taxon>
        <taxon>Poaceae</taxon>
        <taxon>PACMAD clade</taxon>
        <taxon>Arundinoideae</taxon>
        <taxon>Arundineae</taxon>
        <taxon>Arundo</taxon>
    </lineage>
</organism>
<reference evidence="1" key="2">
    <citation type="journal article" date="2015" name="Data Brief">
        <title>Shoot transcriptome of the giant reed, Arundo donax.</title>
        <authorList>
            <person name="Barrero R.A."/>
            <person name="Guerrero F.D."/>
            <person name="Moolhuijzen P."/>
            <person name="Goolsby J.A."/>
            <person name="Tidwell J."/>
            <person name="Bellgard S.E."/>
            <person name="Bellgard M.I."/>
        </authorList>
    </citation>
    <scope>NUCLEOTIDE SEQUENCE</scope>
    <source>
        <tissue evidence="1">Shoot tissue taken approximately 20 cm above the soil surface</tissue>
    </source>
</reference>
<protein>
    <submittedName>
        <fullName evidence="1">Uncharacterized protein</fullName>
    </submittedName>
</protein>
<accession>A0A0A8YZK5</accession>
<sequence length="25" mass="2964">MKTVQNLLFHSVNKSRFQQRSLSSK</sequence>
<name>A0A0A8YZK5_ARUDO</name>
<evidence type="ECO:0000313" key="1">
    <source>
        <dbReference type="EMBL" id="JAD30868.1"/>
    </source>
</evidence>
<reference evidence="1" key="1">
    <citation type="submission" date="2014-09" db="EMBL/GenBank/DDBJ databases">
        <authorList>
            <person name="Magalhaes I.L.F."/>
            <person name="Oliveira U."/>
            <person name="Santos F.R."/>
            <person name="Vidigal T.H.D.A."/>
            <person name="Brescovit A.D."/>
            <person name="Santos A.J."/>
        </authorList>
    </citation>
    <scope>NUCLEOTIDE SEQUENCE</scope>
    <source>
        <tissue evidence="1">Shoot tissue taken approximately 20 cm above the soil surface</tissue>
    </source>
</reference>